<dbReference type="OrthoDB" id="9808666at2"/>
<dbReference type="SUPFAM" id="SSF141694">
    <property type="entry name" value="AF2212/PG0164-like"/>
    <property type="match status" value="1"/>
</dbReference>
<dbReference type="Gene3D" id="2.40.30.100">
    <property type="entry name" value="AF2212/PG0164-like"/>
    <property type="match status" value="1"/>
</dbReference>
<protein>
    <recommendedName>
        <fullName evidence="5">DUF1905 domain-containing protein</fullName>
    </recommendedName>
</protein>
<evidence type="ECO:0000313" key="2">
    <source>
        <dbReference type="EMBL" id="SDT35266.1"/>
    </source>
</evidence>
<dbReference type="InterPro" id="IPR037079">
    <property type="entry name" value="AF2212/PG0164-like_sf"/>
</dbReference>
<dbReference type="Pfam" id="PF08922">
    <property type="entry name" value="DUF1905"/>
    <property type="match status" value="1"/>
</dbReference>
<accession>A0A1H1ZPU0</accession>
<evidence type="ECO:0000313" key="4">
    <source>
        <dbReference type="Proteomes" id="UP000893823"/>
    </source>
</evidence>
<dbReference type="AlphaFoldDB" id="A0A1H1ZPU0"/>
<evidence type="ECO:0008006" key="5">
    <source>
        <dbReference type="Google" id="ProtNLM"/>
    </source>
</evidence>
<dbReference type="EMBL" id="LT629755">
    <property type="protein sequence ID" value="SDT35266.1"/>
    <property type="molecule type" value="Genomic_DNA"/>
</dbReference>
<name>A0A1H1ZPU0_9MICO</name>
<reference evidence="2" key="2">
    <citation type="submission" date="2016-10" db="EMBL/GenBank/DDBJ databases">
        <authorList>
            <person name="de Groot N.N."/>
        </authorList>
    </citation>
    <scope>NUCLEOTIDE SEQUENCE [LARGE SCALE GENOMIC DNA]</scope>
    <source>
        <strain evidence="2">CPCC 202695</strain>
    </source>
</reference>
<evidence type="ECO:0000313" key="3">
    <source>
        <dbReference type="Proteomes" id="UP000199482"/>
    </source>
</evidence>
<organism evidence="2 3">
    <name type="scientific">Agromyces flavus</name>
    <dbReference type="NCBI Taxonomy" id="589382"/>
    <lineage>
        <taxon>Bacteria</taxon>
        <taxon>Bacillati</taxon>
        <taxon>Actinomycetota</taxon>
        <taxon>Actinomycetes</taxon>
        <taxon>Micrococcales</taxon>
        <taxon>Microbacteriaceae</taxon>
        <taxon>Agromyces</taxon>
    </lineage>
</organism>
<dbReference type="InterPro" id="IPR015018">
    <property type="entry name" value="DUF1905"/>
</dbReference>
<dbReference type="RefSeq" id="WP_092674757.1">
    <property type="nucleotide sequence ID" value="NZ_BMDN01000002.1"/>
</dbReference>
<reference evidence="1" key="3">
    <citation type="submission" date="2022-06" db="EMBL/GenBank/DDBJ databases">
        <title>Genomic Encyclopedia of Type Strains, Phase III (KMG-III): the genomes of soil and plant-associated and newly described type strains.</title>
        <authorList>
            <person name="Whitman W."/>
        </authorList>
    </citation>
    <scope>NUCLEOTIDE SEQUENCE</scope>
    <source>
        <strain evidence="1">CPCC 202695</strain>
    </source>
</reference>
<gene>
    <name evidence="1" type="ORF">BCL57_001335</name>
    <name evidence="2" type="ORF">SAMN04489721_3260</name>
</gene>
<dbReference type="STRING" id="589382.SAMN04489721_3260"/>
<evidence type="ECO:0000313" key="1">
    <source>
        <dbReference type="EMBL" id="MCP2367181.1"/>
    </source>
</evidence>
<dbReference type="Proteomes" id="UP000199482">
    <property type="component" value="Chromosome I"/>
</dbReference>
<proteinExistence type="predicted"/>
<dbReference type="EMBL" id="SODL02000002">
    <property type="protein sequence ID" value="MCP2367181.1"/>
    <property type="molecule type" value="Genomic_DNA"/>
</dbReference>
<reference evidence="3" key="1">
    <citation type="submission" date="2016-10" db="EMBL/GenBank/DDBJ databases">
        <authorList>
            <person name="Varghese N."/>
            <person name="Submissions S."/>
        </authorList>
    </citation>
    <scope>NUCLEOTIDE SEQUENCE [LARGE SCALE GENOMIC DNA]</scope>
    <source>
        <strain evidence="3">CPCC 202695</strain>
    </source>
</reference>
<sequence length="98" mass="11298">MGETYRFRSRVYRWEERATDSWFFVDVPAEESADIADRPRMPRGFGSVRVEATIGATTWRTSIFPGGERYALPLKKAVRSAEGIEPDDEVEVRIRTLE</sequence>
<keyword evidence="4" id="KW-1185">Reference proteome</keyword>
<dbReference type="Proteomes" id="UP000893823">
    <property type="component" value="Unassembled WGS sequence"/>
</dbReference>